<dbReference type="AlphaFoldDB" id="A0A6P1W448"/>
<dbReference type="RefSeq" id="WP_162389732.1">
    <property type="nucleotide sequence ID" value="NZ_CP045997.1"/>
</dbReference>
<name>A0A6P1W448_9BACT</name>
<sequence>MQSYATPEGIVRVERMNKTFTKYHLGDGRVLHHFTAANDDLFHDHPWPFRSTILSGGYIEVVAELKADGTLALTTLKRLPGTTHDVEAGTIHKLCGLLKGDCWTIIEPGKPERKSGFYKADEAGVWHRFWDQRQWRLIVAVAKLA</sequence>
<dbReference type="EMBL" id="CP045997">
    <property type="protein sequence ID" value="QHV99328.1"/>
    <property type="molecule type" value="Genomic_DNA"/>
</dbReference>
<proteinExistence type="predicted"/>
<evidence type="ECO:0000313" key="2">
    <source>
        <dbReference type="Proteomes" id="UP000464577"/>
    </source>
</evidence>
<protein>
    <recommendedName>
        <fullName evidence="3">Cupin</fullName>
    </recommendedName>
</protein>
<gene>
    <name evidence="1" type="ORF">GJR95_31865</name>
</gene>
<evidence type="ECO:0008006" key="3">
    <source>
        <dbReference type="Google" id="ProtNLM"/>
    </source>
</evidence>
<accession>A0A6P1W448</accession>
<reference evidence="1 2" key="1">
    <citation type="submission" date="2019-11" db="EMBL/GenBank/DDBJ databases">
        <title>Spirosoma endbachense sp. nov., isolated from a natural salt meadow.</title>
        <authorList>
            <person name="Rojas J."/>
            <person name="Ambika Manirajan B."/>
            <person name="Ratering S."/>
            <person name="Suarez C."/>
            <person name="Geissler-Plaum R."/>
            <person name="Schnell S."/>
        </authorList>
    </citation>
    <scope>NUCLEOTIDE SEQUENCE [LARGE SCALE GENOMIC DNA]</scope>
    <source>
        <strain evidence="1 2">I-24</strain>
    </source>
</reference>
<evidence type="ECO:0000313" key="1">
    <source>
        <dbReference type="EMBL" id="QHV99328.1"/>
    </source>
</evidence>
<dbReference type="Proteomes" id="UP000464577">
    <property type="component" value="Chromosome"/>
</dbReference>
<keyword evidence="2" id="KW-1185">Reference proteome</keyword>
<organism evidence="1 2">
    <name type="scientific">Spirosoma endbachense</name>
    <dbReference type="NCBI Taxonomy" id="2666025"/>
    <lineage>
        <taxon>Bacteria</taxon>
        <taxon>Pseudomonadati</taxon>
        <taxon>Bacteroidota</taxon>
        <taxon>Cytophagia</taxon>
        <taxon>Cytophagales</taxon>
        <taxon>Cytophagaceae</taxon>
        <taxon>Spirosoma</taxon>
    </lineage>
</organism>
<dbReference type="KEGG" id="senf:GJR95_31865"/>